<proteinExistence type="predicted"/>
<evidence type="ECO:0000256" key="6">
    <source>
        <dbReference type="ARBA" id="ARBA00032140"/>
    </source>
</evidence>
<protein>
    <recommendedName>
        <fullName evidence="2">Pre-mRNA-processing factor 6</fullName>
    </recommendedName>
    <alternativeName>
        <fullName evidence="6">PRP6 homolog</fullName>
    </alternativeName>
    <alternativeName>
        <fullName evidence="5">U5 snRNP-associated 102 kDa protein</fullName>
    </alternativeName>
</protein>
<dbReference type="Gene3D" id="1.25.40.10">
    <property type="entry name" value="Tetratricopeptide repeat domain"/>
    <property type="match status" value="1"/>
</dbReference>
<dbReference type="InterPro" id="IPR010491">
    <property type="entry name" value="PRP1_N"/>
</dbReference>
<keyword evidence="10" id="KW-1185">Reference proteome</keyword>
<reference evidence="9 10" key="1">
    <citation type="submission" date="2015-09" db="EMBL/GenBank/DDBJ databases">
        <title>Atta colombica WGS genome.</title>
        <authorList>
            <person name="Nygaard S."/>
            <person name="Hu H."/>
            <person name="Boomsma J."/>
            <person name="Zhang G."/>
        </authorList>
    </citation>
    <scope>NUCLEOTIDE SEQUENCE [LARGE SCALE GENOMIC DNA]</scope>
    <source>
        <strain evidence="9">Treedump-2</strain>
        <tissue evidence="9">Whole body</tissue>
    </source>
</reference>
<evidence type="ECO:0000256" key="7">
    <source>
        <dbReference type="ARBA" id="ARBA00046247"/>
    </source>
</evidence>
<evidence type="ECO:0000256" key="2">
    <source>
        <dbReference type="ARBA" id="ARBA00020235"/>
    </source>
</evidence>
<evidence type="ECO:0000256" key="3">
    <source>
        <dbReference type="ARBA" id="ARBA00022737"/>
    </source>
</evidence>
<feature type="domain" description="PRP1 splicing factor N-terminal" evidence="8">
    <location>
        <begin position="24"/>
        <end position="155"/>
    </location>
</feature>
<dbReference type="STRING" id="520822.A0A195B664"/>
<dbReference type="PANTHER" id="PTHR11246:SF1">
    <property type="entry name" value="PRE-MRNA-PROCESSING FACTOR 6"/>
    <property type="match status" value="1"/>
</dbReference>
<dbReference type="InterPro" id="IPR045075">
    <property type="entry name" value="Syf1-like"/>
</dbReference>
<dbReference type="InterPro" id="IPR003107">
    <property type="entry name" value="HAT"/>
</dbReference>
<dbReference type="InterPro" id="IPR011990">
    <property type="entry name" value="TPR-like_helical_dom_sf"/>
</dbReference>
<gene>
    <name evidence="9" type="ORF">ALC53_09805</name>
</gene>
<evidence type="ECO:0000256" key="4">
    <source>
        <dbReference type="ARBA" id="ARBA00023242"/>
    </source>
</evidence>
<comment type="function">
    <text evidence="7">Involved in pre-mRNA splicing as component of the U4/U6-U5 tri-snRNP complex, one of the building blocks of the spliceosome. Enhances dihydrotestosterone-induced transactivation activity of AR, as well as dexamethasone-induced transactivation activity of NR3C1, but does not affect estrogen-induced transactivation.</text>
</comment>
<evidence type="ECO:0000256" key="1">
    <source>
        <dbReference type="ARBA" id="ARBA00004123"/>
    </source>
</evidence>
<evidence type="ECO:0000313" key="9">
    <source>
        <dbReference type="EMBL" id="KYM79757.1"/>
    </source>
</evidence>
<dbReference type="PANTHER" id="PTHR11246">
    <property type="entry name" value="PRE-MRNA SPLICING FACTOR"/>
    <property type="match status" value="1"/>
</dbReference>
<comment type="subcellular location">
    <subcellularLocation>
        <location evidence="1">Nucleus</location>
    </subcellularLocation>
</comment>
<accession>A0A195B664</accession>
<dbReference type="GO" id="GO:0000244">
    <property type="term" value="P:spliceosomal tri-snRNP complex assembly"/>
    <property type="evidence" value="ECO:0007669"/>
    <property type="project" value="TreeGrafter"/>
</dbReference>
<evidence type="ECO:0000259" key="8">
    <source>
        <dbReference type="Pfam" id="PF06424"/>
    </source>
</evidence>
<evidence type="ECO:0000313" key="10">
    <source>
        <dbReference type="Proteomes" id="UP000078540"/>
    </source>
</evidence>
<dbReference type="SUPFAM" id="SSF48452">
    <property type="entry name" value="TPR-like"/>
    <property type="match status" value="1"/>
</dbReference>
<sequence>MAVFSVSLNTRSKKHFLGVPTFLGYVAGIGREATGFTIRSDIGPAQNANDVSDDRHVPPTKYIKKKEEEENEEDFNNSYYDKFSGYGGSFFNINILILCHDPYDKDYEEVDTIYEAIDKQMDEKRKEYTREELERYRQDSWDILAQQFSNLKRTVVDPKEYLMDLQSLIPTYGGDINDIKKAKLLLKSVRKTNPNHPPAWIAFAHLEEMTGKAKAVIAQLVRHIPTFVRLWKAAVELEDPEDGRILLSRAVECCPISVDLWLALARLEKHWFKEAMEAEKARAAAYFEKGDVPAIFYLSLIQANSNSEEIWLVMMKSAKLEWALNNLDATLHLLKEILEAFDDFPNVANERKLEHRKNQMIKAHSVLEKARLKNPKNAELWMEAIRNELKKGDTRDIANTLRLRHYKKRCIEPHHAKISKNIINWCLSIDQILVLVAKELLIPI</sequence>
<dbReference type="GO" id="GO:0071013">
    <property type="term" value="C:catalytic step 2 spliceosome"/>
    <property type="evidence" value="ECO:0007669"/>
    <property type="project" value="TreeGrafter"/>
</dbReference>
<dbReference type="Pfam" id="PF06424">
    <property type="entry name" value="PRP1_N"/>
    <property type="match status" value="1"/>
</dbReference>
<dbReference type="Proteomes" id="UP000078540">
    <property type="component" value="Unassembled WGS sequence"/>
</dbReference>
<keyword evidence="3" id="KW-0677">Repeat</keyword>
<organism evidence="9 10">
    <name type="scientific">Atta colombica</name>
    <dbReference type="NCBI Taxonomy" id="520822"/>
    <lineage>
        <taxon>Eukaryota</taxon>
        <taxon>Metazoa</taxon>
        <taxon>Ecdysozoa</taxon>
        <taxon>Arthropoda</taxon>
        <taxon>Hexapoda</taxon>
        <taxon>Insecta</taxon>
        <taxon>Pterygota</taxon>
        <taxon>Neoptera</taxon>
        <taxon>Endopterygota</taxon>
        <taxon>Hymenoptera</taxon>
        <taxon>Apocrita</taxon>
        <taxon>Aculeata</taxon>
        <taxon>Formicoidea</taxon>
        <taxon>Formicidae</taxon>
        <taxon>Myrmicinae</taxon>
        <taxon>Atta</taxon>
    </lineage>
</organism>
<dbReference type="AlphaFoldDB" id="A0A195B664"/>
<dbReference type="SMART" id="SM00386">
    <property type="entry name" value="HAT"/>
    <property type="match status" value="3"/>
</dbReference>
<dbReference type="GO" id="GO:0046540">
    <property type="term" value="C:U4/U6 x U5 tri-snRNP complex"/>
    <property type="evidence" value="ECO:0007669"/>
    <property type="project" value="TreeGrafter"/>
</dbReference>
<evidence type="ECO:0000256" key="5">
    <source>
        <dbReference type="ARBA" id="ARBA00031070"/>
    </source>
</evidence>
<dbReference type="EMBL" id="KQ976585">
    <property type="protein sequence ID" value="KYM79757.1"/>
    <property type="molecule type" value="Genomic_DNA"/>
</dbReference>
<keyword evidence="4" id="KW-0539">Nucleus</keyword>
<name>A0A195B664_9HYME</name>